<comment type="caution">
    <text evidence="1">The sequence shown here is derived from an EMBL/GenBank/DDBJ whole genome shotgun (WGS) entry which is preliminary data.</text>
</comment>
<accession>A0A4Y2ADZ0</accession>
<dbReference type="Proteomes" id="UP000499080">
    <property type="component" value="Unassembled WGS sequence"/>
</dbReference>
<protein>
    <submittedName>
        <fullName evidence="1">Uncharacterized protein</fullName>
    </submittedName>
</protein>
<proteinExistence type="predicted"/>
<organism evidence="1 2">
    <name type="scientific">Araneus ventricosus</name>
    <name type="common">Orbweaver spider</name>
    <name type="synonym">Epeira ventricosa</name>
    <dbReference type="NCBI Taxonomy" id="182803"/>
    <lineage>
        <taxon>Eukaryota</taxon>
        <taxon>Metazoa</taxon>
        <taxon>Ecdysozoa</taxon>
        <taxon>Arthropoda</taxon>
        <taxon>Chelicerata</taxon>
        <taxon>Arachnida</taxon>
        <taxon>Araneae</taxon>
        <taxon>Araneomorphae</taxon>
        <taxon>Entelegynae</taxon>
        <taxon>Araneoidea</taxon>
        <taxon>Araneidae</taxon>
        <taxon>Araneus</taxon>
    </lineage>
</organism>
<dbReference type="AlphaFoldDB" id="A0A4Y2ADZ0"/>
<evidence type="ECO:0000313" key="1">
    <source>
        <dbReference type="EMBL" id="GBL77817.1"/>
    </source>
</evidence>
<reference evidence="1 2" key="1">
    <citation type="journal article" date="2019" name="Sci. Rep.">
        <title>Orb-weaving spider Araneus ventricosus genome elucidates the spidroin gene catalogue.</title>
        <authorList>
            <person name="Kono N."/>
            <person name="Nakamura H."/>
            <person name="Ohtoshi R."/>
            <person name="Moran D.A.P."/>
            <person name="Shinohara A."/>
            <person name="Yoshida Y."/>
            <person name="Fujiwara M."/>
            <person name="Mori M."/>
            <person name="Tomita M."/>
            <person name="Arakawa K."/>
        </authorList>
    </citation>
    <scope>NUCLEOTIDE SEQUENCE [LARGE SCALE GENOMIC DNA]</scope>
</reference>
<dbReference type="OrthoDB" id="8377007at2759"/>
<name>A0A4Y2ADZ0_ARAVE</name>
<evidence type="ECO:0000313" key="2">
    <source>
        <dbReference type="Proteomes" id="UP000499080"/>
    </source>
</evidence>
<dbReference type="EMBL" id="BGPR01000013">
    <property type="protein sequence ID" value="GBL77817.1"/>
    <property type="molecule type" value="Genomic_DNA"/>
</dbReference>
<gene>
    <name evidence="1" type="ORF">AVEN_153014_1</name>
</gene>
<keyword evidence="2" id="KW-1185">Reference proteome</keyword>
<sequence length="137" mass="15391">MRVSVSLLENTPFNAVSEWQHNRMNHQTDVEICSQGAWDNHESASAVIENCSPDHNSRCKSNVSRPQTYLLQALNWAPSNLQTAITDTKAEPAFIRKHNRSALRPPMSSSLTPLTSQTAVVWSQWNARYRTSGSELP</sequence>